<keyword evidence="10 11" id="KW-0472">Membrane</keyword>
<dbReference type="NCBIfam" id="NF010606">
    <property type="entry name" value="PRK14002.1"/>
    <property type="match status" value="1"/>
</dbReference>
<evidence type="ECO:0000256" key="10">
    <source>
        <dbReference type="ARBA" id="ARBA00023136"/>
    </source>
</evidence>
<evidence type="ECO:0000256" key="3">
    <source>
        <dbReference type="ARBA" id="ARBA00022538"/>
    </source>
</evidence>
<keyword evidence="9 11" id="KW-0406">Ion transport</keyword>
<evidence type="ECO:0000256" key="2">
    <source>
        <dbReference type="ARBA" id="ARBA00022475"/>
    </source>
</evidence>
<comment type="subunit">
    <text evidence="11">The system is composed of three essential subunits: KdpA, KdpB and KdpC.</text>
</comment>
<comment type="subcellular location">
    <subcellularLocation>
        <location evidence="11">Cell membrane</location>
        <topology evidence="11">Single-pass membrane protein</topology>
    </subcellularLocation>
</comment>
<dbReference type="InterPro" id="IPR003820">
    <property type="entry name" value="KdpC"/>
</dbReference>
<evidence type="ECO:0000313" key="13">
    <source>
        <dbReference type="Proteomes" id="UP001409291"/>
    </source>
</evidence>
<dbReference type="NCBIfam" id="NF001454">
    <property type="entry name" value="PRK00315.1"/>
    <property type="match status" value="1"/>
</dbReference>
<evidence type="ECO:0000256" key="6">
    <source>
        <dbReference type="ARBA" id="ARBA00022840"/>
    </source>
</evidence>
<keyword evidence="8 11" id="KW-1133">Transmembrane helix</keyword>
<evidence type="ECO:0000256" key="8">
    <source>
        <dbReference type="ARBA" id="ARBA00022989"/>
    </source>
</evidence>
<dbReference type="PANTHER" id="PTHR30042:SF2">
    <property type="entry name" value="POTASSIUM-TRANSPORTING ATPASE KDPC SUBUNIT"/>
    <property type="match status" value="1"/>
</dbReference>
<comment type="function">
    <text evidence="11">Part of the high-affinity ATP-driven potassium transport (or Kdp) system, which catalyzes the hydrolysis of ATP coupled with the electrogenic transport of potassium into the cytoplasm. This subunit acts as a catalytic chaperone that increases the ATP-binding affinity of the ATP-hydrolyzing subunit KdpB by the formation of a transient KdpB/KdpC/ATP ternary complex.</text>
</comment>
<evidence type="ECO:0000313" key="12">
    <source>
        <dbReference type="EMBL" id="MEN5376003.1"/>
    </source>
</evidence>
<dbReference type="PANTHER" id="PTHR30042">
    <property type="entry name" value="POTASSIUM-TRANSPORTING ATPASE C CHAIN"/>
    <property type="match status" value="1"/>
</dbReference>
<dbReference type="Pfam" id="PF02669">
    <property type="entry name" value="KdpC"/>
    <property type="match status" value="1"/>
</dbReference>
<sequence length="188" mass="20398">MKKHILPAIKLTFILIVFFAVIYPFAVWAIAQAAPNEGKGEIITFKGRTYYSNIGQAFTNDHYFWSRPSAAGYNAAGSAGSNKGPSNPSYLAEVKGRIDTFLVHNPAITKAQIPADLITASASGLDPHFSVQAAQVQVKRIAKIRNIAEADLMTLIHEHTEKPLIGLFGPAKINVLKLNIALDQLSAK</sequence>
<accession>A0ABV0BPB4</accession>
<evidence type="ECO:0000256" key="11">
    <source>
        <dbReference type="HAMAP-Rule" id="MF_00276"/>
    </source>
</evidence>
<dbReference type="NCBIfam" id="TIGR00681">
    <property type="entry name" value="kdpC"/>
    <property type="match status" value="1"/>
</dbReference>
<comment type="caution">
    <text evidence="12">The sequence shown here is derived from an EMBL/GenBank/DDBJ whole genome shotgun (WGS) entry which is preliminary data.</text>
</comment>
<keyword evidence="7 11" id="KW-0630">Potassium</keyword>
<keyword evidence="5 11" id="KW-0547">Nucleotide-binding</keyword>
<keyword evidence="13" id="KW-1185">Reference proteome</keyword>
<keyword evidence="2 11" id="KW-1003">Cell membrane</keyword>
<evidence type="ECO:0000256" key="5">
    <source>
        <dbReference type="ARBA" id="ARBA00022741"/>
    </source>
</evidence>
<keyword evidence="4 11" id="KW-0812">Transmembrane</keyword>
<protein>
    <recommendedName>
        <fullName evidence="11">Potassium-transporting ATPase KdpC subunit</fullName>
    </recommendedName>
    <alternativeName>
        <fullName evidence="11">ATP phosphohydrolase [potassium-transporting] C chain</fullName>
    </alternativeName>
    <alternativeName>
        <fullName evidence="11">Potassium-binding and translocating subunit C</fullName>
    </alternativeName>
    <alternativeName>
        <fullName evidence="11">Potassium-translocating ATPase C chain</fullName>
    </alternativeName>
</protein>
<reference evidence="12 13" key="1">
    <citation type="submission" date="2024-04" db="EMBL/GenBank/DDBJ databases">
        <title>WGS of bacteria from Torrens River.</title>
        <authorList>
            <person name="Wyrsch E.R."/>
            <person name="Drigo B."/>
        </authorList>
    </citation>
    <scope>NUCLEOTIDE SEQUENCE [LARGE SCALE GENOMIC DNA]</scope>
    <source>
        <strain evidence="12 13">TWI391</strain>
    </source>
</reference>
<dbReference type="EMBL" id="JBDJNQ010000001">
    <property type="protein sequence ID" value="MEN5376003.1"/>
    <property type="molecule type" value="Genomic_DNA"/>
</dbReference>
<name>A0ABV0BPB4_9SPHI</name>
<organism evidence="12 13">
    <name type="scientific">Sphingobacterium kitahiroshimense</name>
    <dbReference type="NCBI Taxonomy" id="470446"/>
    <lineage>
        <taxon>Bacteria</taxon>
        <taxon>Pseudomonadati</taxon>
        <taxon>Bacteroidota</taxon>
        <taxon>Sphingobacteriia</taxon>
        <taxon>Sphingobacteriales</taxon>
        <taxon>Sphingobacteriaceae</taxon>
        <taxon>Sphingobacterium</taxon>
    </lineage>
</organism>
<gene>
    <name evidence="11" type="primary">kdpC</name>
    <name evidence="12" type="ORF">ABE541_01900</name>
</gene>
<proteinExistence type="inferred from homology"/>
<keyword evidence="6 11" id="KW-0067">ATP-binding</keyword>
<evidence type="ECO:0000256" key="4">
    <source>
        <dbReference type="ARBA" id="ARBA00022692"/>
    </source>
</evidence>
<dbReference type="RefSeq" id="WP_031289228.1">
    <property type="nucleotide sequence ID" value="NZ_JAOQNK010000001.1"/>
</dbReference>
<comment type="similarity">
    <text evidence="11">Belongs to the KdpC family.</text>
</comment>
<dbReference type="Proteomes" id="UP001409291">
    <property type="component" value="Unassembled WGS sequence"/>
</dbReference>
<dbReference type="HAMAP" id="MF_00276">
    <property type="entry name" value="KdpC"/>
    <property type="match status" value="1"/>
</dbReference>
<evidence type="ECO:0000256" key="7">
    <source>
        <dbReference type="ARBA" id="ARBA00022958"/>
    </source>
</evidence>
<dbReference type="PIRSF" id="PIRSF001296">
    <property type="entry name" value="K_ATPase_KdpC"/>
    <property type="match status" value="1"/>
</dbReference>
<keyword evidence="1 11" id="KW-0813">Transport</keyword>
<evidence type="ECO:0000256" key="9">
    <source>
        <dbReference type="ARBA" id="ARBA00023065"/>
    </source>
</evidence>
<evidence type="ECO:0000256" key="1">
    <source>
        <dbReference type="ARBA" id="ARBA00022448"/>
    </source>
</evidence>
<keyword evidence="3 11" id="KW-0633">Potassium transport</keyword>